<name>A0A135YNE8_9FIRM</name>
<dbReference type="STRING" id="1261.HMPREF3195_01623"/>
<protein>
    <submittedName>
        <fullName evidence="1">Uncharacterized protein</fullName>
    </submittedName>
</protein>
<dbReference type="Proteomes" id="UP000070326">
    <property type="component" value="Unassembled WGS sequence"/>
</dbReference>
<dbReference type="PATRIC" id="fig|1261.3.peg.1585"/>
<proteinExistence type="predicted"/>
<comment type="caution">
    <text evidence="1">The sequence shown here is derived from an EMBL/GenBank/DDBJ whole genome shotgun (WGS) entry which is preliminary data.</text>
</comment>
<organism evidence="1 2">
    <name type="scientific">Peptostreptococcus anaerobius</name>
    <dbReference type="NCBI Taxonomy" id="1261"/>
    <lineage>
        <taxon>Bacteria</taxon>
        <taxon>Bacillati</taxon>
        <taxon>Bacillota</taxon>
        <taxon>Clostridia</taxon>
        <taxon>Peptostreptococcales</taxon>
        <taxon>Peptostreptococcaceae</taxon>
        <taxon>Peptostreptococcus</taxon>
    </lineage>
</organism>
<dbReference type="AlphaFoldDB" id="A0A135YNE8"/>
<reference evidence="1 2" key="1">
    <citation type="submission" date="2016-02" db="EMBL/GenBank/DDBJ databases">
        <authorList>
            <person name="Wen L."/>
            <person name="He K."/>
            <person name="Yang H."/>
        </authorList>
    </citation>
    <scope>NUCLEOTIDE SEQUENCE [LARGE SCALE GENOMIC DNA]</scope>
    <source>
        <strain evidence="1 2">MJR8628A</strain>
    </source>
</reference>
<evidence type="ECO:0000313" key="2">
    <source>
        <dbReference type="Proteomes" id="UP000070326"/>
    </source>
</evidence>
<dbReference type="RefSeq" id="WP_271891773.1">
    <property type="nucleotide sequence ID" value="NZ_JAQMNI010000015.1"/>
</dbReference>
<evidence type="ECO:0000313" key="1">
    <source>
        <dbReference type="EMBL" id="KXI10881.1"/>
    </source>
</evidence>
<accession>A0A135YNE8</accession>
<sequence>MRFILIYPKNTIIIQLGAKSGQVGLLKSNGKVEDKYTCLGYPVVNTNSFDSAGLGMLTYFKHR</sequence>
<gene>
    <name evidence="1" type="ORF">HMPREF3195_01623</name>
</gene>
<dbReference type="EMBL" id="LSQZ01000085">
    <property type="protein sequence ID" value="KXI10881.1"/>
    <property type="molecule type" value="Genomic_DNA"/>
</dbReference>